<reference evidence="2 4" key="1">
    <citation type="submission" date="2008-03" db="EMBL/GenBank/DDBJ databases">
        <title>Annotation of Ixodes scapularis.</title>
        <authorList>
            <consortium name="Ixodes scapularis Genome Project Consortium"/>
            <person name="Caler E."/>
            <person name="Hannick L.I."/>
            <person name="Bidwell S."/>
            <person name="Joardar V."/>
            <person name="Thiagarajan M."/>
            <person name="Amedeo P."/>
            <person name="Galinsky K.J."/>
            <person name="Schobel S."/>
            <person name="Inman J."/>
            <person name="Hostetler J."/>
            <person name="Miller J."/>
            <person name="Hammond M."/>
            <person name="Megy K."/>
            <person name="Lawson D."/>
            <person name="Kodira C."/>
            <person name="Sutton G."/>
            <person name="Meyer J."/>
            <person name="Hill C.A."/>
            <person name="Birren B."/>
            <person name="Nene V."/>
            <person name="Collins F."/>
            <person name="Alarcon-Chaidez F."/>
            <person name="Wikel S."/>
            <person name="Strausberg R."/>
        </authorList>
    </citation>
    <scope>NUCLEOTIDE SEQUENCE [LARGE SCALE GENOMIC DNA]</scope>
    <source>
        <strain evidence="4">Wikel</strain>
        <strain evidence="2">Wikel colony</strain>
    </source>
</reference>
<accession>B7P295</accession>
<dbReference type="AlphaFoldDB" id="B7P295"/>
<dbReference type="PaxDb" id="6945-B7P295"/>
<feature type="non-terminal residue" evidence="2">
    <location>
        <position position="1"/>
    </location>
</feature>
<organism>
    <name type="scientific">Ixodes scapularis</name>
    <name type="common">Black-legged tick</name>
    <name type="synonym">Deer tick</name>
    <dbReference type="NCBI Taxonomy" id="6945"/>
    <lineage>
        <taxon>Eukaryota</taxon>
        <taxon>Metazoa</taxon>
        <taxon>Ecdysozoa</taxon>
        <taxon>Arthropoda</taxon>
        <taxon>Chelicerata</taxon>
        <taxon>Arachnida</taxon>
        <taxon>Acari</taxon>
        <taxon>Parasitiformes</taxon>
        <taxon>Ixodida</taxon>
        <taxon>Ixodoidea</taxon>
        <taxon>Ixodidae</taxon>
        <taxon>Ixodinae</taxon>
        <taxon>Ixodes</taxon>
    </lineage>
</organism>
<feature type="region of interest" description="Disordered" evidence="1">
    <location>
        <begin position="27"/>
        <end position="120"/>
    </location>
</feature>
<keyword evidence="4" id="KW-1185">Reference proteome</keyword>
<dbReference type="EnsemblMetazoa" id="ISCW000631-RA">
    <property type="protein sequence ID" value="ISCW000631-PA"/>
    <property type="gene ID" value="ISCW000631"/>
</dbReference>
<proteinExistence type="predicted"/>
<evidence type="ECO:0000256" key="1">
    <source>
        <dbReference type="SAM" id="MobiDB-lite"/>
    </source>
</evidence>
<evidence type="ECO:0000313" key="4">
    <source>
        <dbReference type="Proteomes" id="UP000001555"/>
    </source>
</evidence>
<feature type="compositionally biased region" description="Pro residues" evidence="1">
    <location>
        <begin position="69"/>
        <end position="85"/>
    </location>
</feature>
<sequence>EGWGAPPACPCVLEYGPANFPSVAFLSGSLGNDPRSPGRSRGWASPGGPVKRPEVTTPPGRARRAHWPLRPPGVPGTAPPPPHGPGPIGTQRWSIAAPWVHAPTPLRHGRPRAWTAAPAA</sequence>
<feature type="non-terminal residue" evidence="2">
    <location>
        <position position="120"/>
    </location>
</feature>
<dbReference type="Proteomes" id="UP000001555">
    <property type="component" value="Unassembled WGS sequence"/>
</dbReference>
<evidence type="ECO:0000313" key="3">
    <source>
        <dbReference type="EnsemblMetazoa" id="ISCW000631-PA"/>
    </source>
</evidence>
<dbReference type="InParanoid" id="B7P295"/>
<protein>
    <submittedName>
        <fullName evidence="2 3">Uncharacterized protein</fullName>
    </submittedName>
</protein>
<gene>
    <name evidence="2" type="ORF">IscW_ISCW000631</name>
</gene>
<reference evidence="3" key="2">
    <citation type="submission" date="2020-05" db="UniProtKB">
        <authorList>
            <consortium name="EnsemblMetazoa"/>
        </authorList>
    </citation>
    <scope>IDENTIFICATION</scope>
    <source>
        <strain evidence="3">wikel</strain>
    </source>
</reference>
<dbReference type="EMBL" id="DS620972">
    <property type="protein sequence ID" value="EEC00717.1"/>
    <property type="molecule type" value="Genomic_DNA"/>
</dbReference>
<dbReference type="VEuPathDB" id="VectorBase:ISCW000631"/>
<evidence type="ECO:0000313" key="2">
    <source>
        <dbReference type="EMBL" id="EEC00717.1"/>
    </source>
</evidence>
<dbReference type="EMBL" id="ABJB010838205">
    <property type="status" value="NOT_ANNOTATED_CDS"/>
    <property type="molecule type" value="Genomic_DNA"/>
</dbReference>
<name>B7P295_IXOSC</name>
<dbReference type="HOGENOM" id="CLU_2055533_0_0_1"/>